<dbReference type="EMBL" id="APLQ01000014">
    <property type="protein sequence ID" value="ENO13881.1"/>
    <property type="molecule type" value="Genomic_DNA"/>
</dbReference>
<keyword evidence="3" id="KW-0804">Transcription</keyword>
<dbReference type="PATRIC" id="fig|626887.3.peg.4171"/>
<dbReference type="SUPFAM" id="SSF46785">
    <property type="entry name" value="Winged helix' DNA-binding domain"/>
    <property type="match status" value="1"/>
</dbReference>
<dbReference type="SMART" id="SM00418">
    <property type="entry name" value="HTH_ARSR"/>
    <property type="match status" value="1"/>
</dbReference>
<dbReference type="STRING" id="626887.J057_20835"/>
<dbReference type="Proteomes" id="UP000013165">
    <property type="component" value="Unassembled WGS sequence"/>
</dbReference>
<dbReference type="AlphaFoldDB" id="N6WQM9"/>
<organism evidence="5 6">
    <name type="scientific">Marinobacter nanhaiticus D15-8W</name>
    <dbReference type="NCBI Taxonomy" id="626887"/>
    <lineage>
        <taxon>Bacteria</taxon>
        <taxon>Pseudomonadati</taxon>
        <taxon>Pseudomonadota</taxon>
        <taxon>Gammaproteobacteria</taxon>
        <taxon>Pseudomonadales</taxon>
        <taxon>Marinobacteraceae</taxon>
        <taxon>Marinobacter</taxon>
    </lineage>
</organism>
<dbReference type="HOGENOM" id="CLU_097806_6_4_6"/>
<protein>
    <submittedName>
        <fullName evidence="5">Transcriptional regulator</fullName>
    </submittedName>
</protein>
<comment type="caution">
    <text evidence="5">The sequence shown here is derived from an EMBL/GenBank/DDBJ whole genome shotgun (WGS) entry which is preliminary data.</text>
</comment>
<reference evidence="5 6" key="1">
    <citation type="journal article" date="2013" name="Genome Announc.">
        <title>Genome Sequence of the Polycyclic Aromatic Hydrocarbon-Degrading Bacterium Strain Marinobacter nanhaiticus D15-8WT.</title>
        <authorList>
            <person name="Cui Z."/>
            <person name="Gao W."/>
            <person name="Li Q."/>
            <person name="Xu G."/>
            <person name="Zheng L."/>
        </authorList>
    </citation>
    <scope>NUCLEOTIDE SEQUENCE [LARGE SCALE GENOMIC DNA]</scope>
    <source>
        <strain evidence="5 6">D15-8W</strain>
    </source>
</reference>
<evidence type="ECO:0000256" key="2">
    <source>
        <dbReference type="ARBA" id="ARBA00023125"/>
    </source>
</evidence>
<evidence type="ECO:0000313" key="6">
    <source>
        <dbReference type="Proteomes" id="UP000013165"/>
    </source>
</evidence>
<dbReference type="PROSITE" id="PS50987">
    <property type="entry name" value="HTH_ARSR_2"/>
    <property type="match status" value="1"/>
</dbReference>
<dbReference type="PANTHER" id="PTHR43132:SF2">
    <property type="entry name" value="ARSENICAL RESISTANCE OPERON REPRESSOR ARSR-RELATED"/>
    <property type="match status" value="1"/>
</dbReference>
<dbReference type="InterPro" id="IPR036388">
    <property type="entry name" value="WH-like_DNA-bd_sf"/>
</dbReference>
<dbReference type="InterPro" id="IPR011991">
    <property type="entry name" value="ArsR-like_HTH"/>
</dbReference>
<evidence type="ECO:0000256" key="1">
    <source>
        <dbReference type="ARBA" id="ARBA00023015"/>
    </source>
</evidence>
<dbReference type="InterPro" id="IPR036390">
    <property type="entry name" value="WH_DNA-bd_sf"/>
</dbReference>
<dbReference type="eggNOG" id="COG0640">
    <property type="taxonomic scope" value="Bacteria"/>
</dbReference>
<feature type="domain" description="HTH arsR-type" evidence="4">
    <location>
        <begin position="12"/>
        <end position="106"/>
    </location>
</feature>
<sequence>MTIETAPINVHAMRNAAAQASHFLRSMANADRLMLLCQLSQGELGVSDLEELTGIRQPSLSQQLGILRREGLIVPRKMGKKVFYSIGEPKVLVMIQQLYELFCNEGRGS</sequence>
<dbReference type="PRINTS" id="PR00778">
    <property type="entry name" value="HTHARSR"/>
</dbReference>
<evidence type="ECO:0000313" key="5">
    <source>
        <dbReference type="EMBL" id="ENO13881.1"/>
    </source>
</evidence>
<evidence type="ECO:0000259" key="4">
    <source>
        <dbReference type="PROSITE" id="PS50987"/>
    </source>
</evidence>
<dbReference type="Pfam" id="PF01022">
    <property type="entry name" value="HTH_5"/>
    <property type="match status" value="1"/>
</dbReference>
<dbReference type="PANTHER" id="PTHR43132">
    <property type="entry name" value="ARSENICAL RESISTANCE OPERON REPRESSOR ARSR-RELATED"/>
    <property type="match status" value="1"/>
</dbReference>
<dbReference type="Gene3D" id="1.10.10.10">
    <property type="entry name" value="Winged helix-like DNA-binding domain superfamily/Winged helix DNA-binding domain"/>
    <property type="match status" value="1"/>
</dbReference>
<dbReference type="InterPro" id="IPR001845">
    <property type="entry name" value="HTH_ArsR_DNA-bd_dom"/>
</dbReference>
<dbReference type="GO" id="GO:0003677">
    <property type="term" value="F:DNA binding"/>
    <property type="evidence" value="ECO:0007669"/>
    <property type="project" value="UniProtKB-KW"/>
</dbReference>
<gene>
    <name evidence="5" type="ORF">J057_20835</name>
</gene>
<dbReference type="InterPro" id="IPR051011">
    <property type="entry name" value="Metal_resp_trans_reg"/>
</dbReference>
<dbReference type="NCBIfam" id="NF033788">
    <property type="entry name" value="HTH_metalloreg"/>
    <property type="match status" value="1"/>
</dbReference>
<keyword evidence="6" id="KW-1185">Reference proteome</keyword>
<proteinExistence type="predicted"/>
<keyword evidence="1" id="KW-0805">Transcription regulation</keyword>
<accession>N6WQM9</accession>
<keyword evidence="2" id="KW-0238">DNA-binding</keyword>
<dbReference type="OrthoDB" id="9796124at2"/>
<dbReference type="RefSeq" id="WP_004582102.1">
    <property type="nucleotide sequence ID" value="NZ_AP028878.1"/>
</dbReference>
<dbReference type="CDD" id="cd00090">
    <property type="entry name" value="HTH_ARSR"/>
    <property type="match status" value="1"/>
</dbReference>
<evidence type="ECO:0000256" key="3">
    <source>
        <dbReference type="ARBA" id="ARBA00023163"/>
    </source>
</evidence>
<dbReference type="GO" id="GO:0003700">
    <property type="term" value="F:DNA-binding transcription factor activity"/>
    <property type="evidence" value="ECO:0007669"/>
    <property type="project" value="InterPro"/>
</dbReference>
<name>N6WQM9_9GAMM</name>